<dbReference type="EMBL" id="OV170229">
    <property type="protein sequence ID" value="CAH0731378.1"/>
    <property type="molecule type" value="Genomic_DNA"/>
</dbReference>
<evidence type="ECO:0000259" key="1">
    <source>
        <dbReference type="Pfam" id="PF21788"/>
    </source>
</evidence>
<keyword evidence="4" id="KW-1185">Reference proteome</keyword>
<evidence type="ECO:0000313" key="3">
    <source>
        <dbReference type="EMBL" id="CAH0731378.1"/>
    </source>
</evidence>
<gene>
    <name evidence="3" type="ORF">BINO364_LOCUS16257</name>
</gene>
<dbReference type="InterPro" id="IPR048367">
    <property type="entry name" value="TNP-like_RNaseH_C"/>
</dbReference>
<dbReference type="AlphaFoldDB" id="A0A8J9VVS8"/>
<dbReference type="Pfam" id="PF21788">
    <property type="entry name" value="TNP-like_GBD"/>
    <property type="match status" value="1"/>
</dbReference>
<feature type="non-terminal residue" evidence="3">
    <location>
        <position position="329"/>
    </location>
</feature>
<dbReference type="Proteomes" id="UP000838878">
    <property type="component" value="Chromosome 9"/>
</dbReference>
<proteinExistence type="predicted"/>
<dbReference type="InterPro" id="IPR048366">
    <property type="entry name" value="TNP-like_GBD"/>
</dbReference>
<accession>A0A8J9VVS8</accession>
<feature type="domain" description="Transposable element P transposase-like RNase H C-terminal" evidence="2">
    <location>
        <begin position="168"/>
        <end position="199"/>
    </location>
</feature>
<dbReference type="Pfam" id="PF21789">
    <property type="entry name" value="TNP-like_RNaseH_C"/>
    <property type="match status" value="1"/>
</dbReference>
<protein>
    <submittedName>
        <fullName evidence="3">Uncharacterized protein</fullName>
    </submittedName>
</protein>
<name>A0A8J9VVS8_9NEOP</name>
<evidence type="ECO:0000259" key="2">
    <source>
        <dbReference type="Pfam" id="PF21789"/>
    </source>
</evidence>
<reference evidence="3" key="1">
    <citation type="submission" date="2021-12" db="EMBL/GenBank/DDBJ databases">
        <authorList>
            <person name="Martin H S."/>
        </authorList>
    </citation>
    <scope>NUCLEOTIDE SEQUENCE</scope>
</reference>
<evidence type="ECO:0000313" key="4">
    <source>
        <dbReference type="Proteomes" id="UP000838878"/>
    </source>
</evidence>
<feature type="domain" description="Transposable element P transposase-like GTP-binding insertion" evidence="1">
    <location>
        <begin position="10"/>
        <end position="88"/>
    </location>
</feature>
<sequence>MGAHCQFLRKCSYIQRNKTGKKITEYHCNPNKIPKINVKFASQIFSQTVGVNMGYLADKGLLPKECQDTADIIIFFDELFESMNGSFLNSSKRSGKQLLQPLTPSSLHNQIWRKAKQILKTMKFISKEGKVCVVASISNWLLTIENMECLRNKLFYEYNLKSIWCRHFNQDPLENFFGSGRSHGYRNNSPTCAGFEAAFASLLVNNLSTSYSPGSNCEEDSCHIFKSISKLFFSKSTKSDEPIEVNFRHIYDNDFIEEDNESQKENKWVKWHPKALKTRVSTVLKPDTVTKASVTSRLDKLSATRLELVQLQMETNLKQHQFLEDEHKL</sequence>
<organism evidence="3 4">
    <name type="scientific">Brenthis ino</name>
    <name type="common">lesser marbled fritillary</name>
    <dbReference type="NCBI Taxonomy" id="405034"/>
    <lineage>
        <taxon>Eukaryota</taxon>
        <taxon>Metazoa</taxon>
        <taxon>Ecdysozoa</taxon>
        <taxon>Arthropoda</taxon>
        <taxon>Hexapoda</taxon>
        <taxon>Insecta</taxon>
        <taxon>Pterygota</taxon>
        <taxon>Neoptera</taxon>
        <taxon>Endopterygota</taxon>
        <taxon>Lepidoptera</taxon>
        <taxon>Glossata</taxon>
        <taxon>Ditrysia</taxon>
        <taxon>Papilionoidea</taxon>
        <taxon>Nymphalidae</taxon>
        <taxon>Heliconiinae</taxon>
        <taxon>Argynnini</taxon>
        <taxon>Brenthis</taxon>
    </lineage>
</organism>
<dbReference type="OrthoDB" id="8120989at2759"/>